<gene>
    <name evidence="2" type="ORF">MBM_06164</name>
</gene>
<dbReference type="eggNOG" id="ENOG502SUI0">
    <property type="taxonomic scope" value="Eukaryota"/>
</dbReference>
<evidence type="ECO:0000256" key="1">
    <source>
        <dbReference type="SAM" id="SignalP"/>
    </source>
</evidence>
<reference evidence="2 3" key="1">
    <citation type="journal article" date="2012" name="BMC Genomics">
        <title>Sequencing the genome of Marssonina brunnea reveals fungus-poplar co-evolution.</title>
        <authorList>
            <person name="Zhu S."/>
            <person name="Cao Y.-Z."/>
            <person name="Jiang C."/>
            <person name="Tan B.-Y."/>
            <person name="Wang Z."/>
            <person name="Feng S."/>
            <person name="Zhang L."/>
            <person name="Su X.-H."/>
            <person name="Brejova B."/>
            <person name="Vinar T."/>
            <person name="Xu M."/>
            <person name="Wang M.-X."/>
            <person name="Zhang S.-G."/>
            <person name="Huang M.-R."/>
            <person name="Wu R."/>
            <person name="Zhou Y."/>
        </authorList>
    </citation>
    <scope>NUCLEOTIDE SEQUENCE [LARGE SCALE GENOMIC DNA]</scope>
    <source>
        <strain evidence="2 3">MB_m1</strain>
    </source>
</reference>
<dbReference type="Pfam" id="PF19287">
    <property type="entry name" value="DUF5910"/>
    <property type="match status" value="1"/>
</dbReference>
<dbReference type="OrthoDB" id="4540223at2759"/>
<dbReference type="EMBL" id="JH921441">
    <property type="protein sequence ID" value="EKD15536.1"/>
    <property type="molecule type" value="Genomic_DNA"/>
</dbReference>
<accession>K1WR81</accession>
<dbReference type="InParanoid" id="K1WR81"/>
<dbReference type="Proteomes" id="UP000006753">
    <property type="component" value="Unassembled WGS sequence"/>
</dbReference>
<keyword evidence="1" id="KW-0732">Signal</keyword>
<feature type="signal peptide" evidence="1">
    <location>
        <begin position="1"/>
        <end position="24"/>
    </location>
</feature>
<dbReference type="KEGG" id="mbe:MBM_06164"/>
<sequence>MPPLAKSICAILLAVSFLFDRARGFPSGGTRVTIGYRTEEAELINFLRQPFRDREYDEEADGLNQLGHGFYMINEPAGWPGRPLEDNWFCVIKADGDKVKNAAKIYIPERYSKLTWNARTEEVYLWAGEEETVLEYIESMIPNPERALRFSWIVAGGSMQQMVIPSDIINYNELDMWAQCFQTAEELYRCSSEIIDWKSWEITGNPGIPGSANYIQPDF</sequence>
<dbReference type="AlphaFoldDB" id="K1WR81"/>
<protein>
    <submittedName>
        <fullName evidence="2">Uncharacterized protein</fullName>
    </submittedName>
</protein>
<feature type="chain" id="PRO_5003853086" evidence="1">
    <location>
        <begin position="25"/>
        <end position="219"/>
    </location>
</feature>
<organism evidence="2 3">
    <name type="scientific">Marssonina brunnea f. sp. multigermtubi (strain MB_m1)</name>
    <name type="common">Marssonina leaf spot fungus</name>
    <dbReference type="NCBI Taxonomy" id="1072389"/>
    <lineage>
        <taxon>Eukaryota</taxon>
        <taxon>Fungi</taxon>
        <taxon>Dikarya</taxon>
        <taxon>Ascomycota</taxon>
        <taxon>Pezizomycotina</taxon>
        <taxon>Leotiomycetes</taxon>
        <taxon>Helotiales</taxon>
        <taxon>Drepanopezizaceae</taxon>
        <taxon>Drepanopeziza</taxon>
    </lineage>
</organism>
<dbReference type="InterPro" id="IPR045564">
    <property type="entry name" value="DUF5910"/>
</dbReference>
<name>K1WR81_MARBU</name>
<evidence type="ECO:0000313" key="3">
    <source>
        <dbReference type="Proteomes" id="UP000006753"/>
    </source>
</evidence>
<dbReference type="HOGENOM" id="CLU_091777_0_0_1"/>
<evidence type="ECO:0000313" key="2">
    <source>
        <dbReference type="EMBL" id="EKD15536.1"/>
    </source>
</evidence>
<proteinExistence type="predicted"/>
<keyword evidence="3" id="KW-1185">Reference proteome</keyword>